<dbReference type="Pfam" id="PF05816">
    <property type="entry name" value="TelA"/>
    <property type="match status" value="1"/>
</dbReference>
<evidence type="ECO:0000313" key="4">
    <source>
        <dbReference type="EMBL" id="SDK02433.1"/>
    </source>
</evidence>
<dbReference type="PIRSF" id="PIRSF026508">
    <property type="entry name" value="TelA"/>
    <property type="match status" value="1"/>
</dbReference>
<dbReference type="EMBL" id="FNDX01000029">
    <property type="protein sequence ID" value="SDK02433.1"/>
    <property type="molecule type" value="Genomic_DNA"/>
</dbReference>
<evidence type="ECO:0000256" key="2">
    <source>
        <dbReference type="PIRNR" id="PIRNR026508"/>
    </source>
</evidence>
<reference evidence="5" key="1">
    <citation type="submission" date="2016-10" db="EMBL/GenBank/DDBJ databases">
        <authorList>
            <person name="Varghese N."/>
            <person name="Submissions S."/>
        </authorList>
    </citation>
    <scope>NUCLEOTIDE SEQUENCE [LARGE SCALE GENOMIC DNA]</scope>
    <source>
        <strain evidence="5">CGMCC 1.11012</strain>
    </source>
</reference>
<organism evidence="4 5">
    <name type="scientific">Paenibacillus typhae</name>
    <dbReference type="NCBI Taxonomy" id="1174501"/>
    <lineage>
        <taxon>Bacteria</taxon>
        <taxon>Bacillati</taxon>
        <taxon>Bacillota</taxon>
        <taxon>Bacilli</taxon>
        <taxon>Bacillales</taxon>
        <taxon>Paenibacillaceae</taxon>
        <taxon>Paenibacillus</taxon>
    </lineage>
</organism>
<protein>
    <submittedName>
        <fullName evidence="4">Uncharacterized conserved protein YaaN involved in tellurite resistance</fullName>
    </submittedName>
</protein>
<dbReference type="RefSeq" id="WP_090716956.1">
    <property type="nucleotide sequence ID" value="NZ_CBCSKY010000030.1"/>
</dbReference>
<feature type="coiled-coil region" evidence="3">
    <location>
        <begin position="157"/>
        <end position="184"/>
    </location>
</feature>
<dbReference type="PANTHER" id="PTHR38432">
    <property type="entry name" value="TELA-LIKE PROTEIN SAOUHSC_01408"/>
    <property type="match status" value="1"/>
</dbReference>
<proteinExistence type="inferred from homology"/>
<dbReference type="STRING" id="1174501.SAMN05216192_12956"/>
<keyword evidence="5" id="KW-1185">Reference proteome</keyword>
<evidence type="ECO:0000313" key="5">
    <source>
        <dbReference type="Proteomes" id="UP000199050"/>
    </source>
</evidence>
<dbReference type="Proteomes" id="UP000199050">
    <property type="component" value="Unassembled WGS sequence"/>
</dbReference>
<evidence type="ECO:0000256" key="3">
    <source>
        <dbReference type="SAM" id="Coils"/>
    </source>
</evidence>
<accession>A0A1G8YIA0</accession>
<evidence type="ECO:0000256" key="1">
    <source>
        <dbReference type="ARBA" id="ARBA00005541"/>
    </source>
</evidence>
<dbReference type="PANTHER" id="PTHR38432:SF1">
    <property type="entry name" value="TELA-LIKE PROTEIN SAOUHSC_01408"/>
    <property type="match status" value="1"/>
</dbReference>
<gene>
    <name evidence="4" type="ORF">SAMN05216192_12956</name>
</gene>
<name>A0A1G8YIA0_9BACL</name>
<dbReference type="InterPro" id="IPR008863">
    <property type="entry name" value="Toxic_anion-R_TelA"/>
</dbReference>
<dbReference type="OrthoDB" id="1654346at2"/>
<sequence>MSFTMEIPSTEQLRAVIAEEAKPEPEELTRLKELAKSNVTSILELDLESLEKRQALLQSIDSFGMGTMRSSSDKNALLQVSVGNLSKTGDEGGQVAKGLTELHLQLKDLDPSAVDFAKSGLLGRFFNPLRHYFAKYQRADAVISDIILSLDKGKTILKNDNTTLQIEQQALRELTRKLQKEIELGLLMDQEIETQIEAAKVRGEAEEKIRFITEEVLFPLRQRVMDLQQMLVVNQQGIMAIEVVIRNNKELIRGVDRARNVTVSALKISVTVASALYNQKIVLKKIELLNQTTDNLISGTSRMLKEQGAAIHKQSLETSISADTLKQAFTDVLSALDSISTYKQEALPKMRETISQFRELTDNGEQQILRLEKGSTLGL</sequence>
<keyword evidence="3" id="KW-0175">Coiled coil</keyword>
<dbReference type="AlphaFoldDB" id="A0A1G8YIA0"/>
<comment type="similarity">
    <text evidence="1 2">Belongs to the TelA family.</text>
</comment>